<organism evidence="2 3">
    <name type="scientific">Oryza sativa subsp. indica</name>
    <name type="common">Rice</name>
    <dbReference type="NCBI Taxonomy" id="39946"/>
    <lineage>
        <taxon>Eukaryota</taxon>
        <taxon>Viridiplantae</taxon>
        <taxon>Streptophyta</taxon>
        <taxon>Embryophyta</taxon>
        <taxon>Tracheophyta</taxon>
        <taxon>Spermatophyta</taxon>
        <taxon>Magnoliopsida</taxon>
        <taxon>Liliopsida</taxon>
        <taxon>Poales</taxon>
        <taxon>Poaceae</taxon>
        <taxon>BOP clade</taxon>
        <taxon>Oryzoideae</taxon>
        <taxon>Oryzeae</taxon>
        <taxon>Oryzinae</taxon>
        <taxon>Oryza</taxon>
        <taxon>Oryza sativa</taxon>
    </lineage>
</organism>
<proteinExistence type="predicted"/>
<feature type="compositionally biased region" description="Low complexity" evidence="1">
    <location>
        <begin position="127"/>
        <end position="149"/>
    </location>
</feature>
<accession>B8BNP6</accession>
<sequence>MVATVGSMAARREEIGKAKDGATGDGEEEDAATVCEAALTPIDGRPDAQLPDAPPAAPAPDARPSTRLPIDAGRNAAATGHIRVRVAVAAAGSCIRATAGVAGRVHVALAAGRNRAAITGRVRVAGTTPPSQAASASPPPQAATVPPSQGATMSPPPRRV</sequence>
<dbReference type="AlphaFoldDB" id="B8BNP6"/>
<evidence type="ECO:0000313" key="2">
    <source>
        <dbReference type="EMBL" id="EEC69037.1"/>
    </source>
</evidence>
<dbReference type="Proteomes" id="UP000007015">
    <property type="component" value="Chromosome 12"/>
</dbReference>
<evidence type="ECO:0000256" key="1">
    <source>
        <dbReference type="SAM" id="MobiDB-lite"/>
    </source>
</evidence>
<feature type="region of interest" description="Disordered" evidence="1">
    <location>
        <begin position="122"/>
        <end position="160"/>
    </location>
</feature>
<dbReference type="HOGENOM" id="CLU_1655047_0_0_1"/>
<dbReference type="Gramene" id="BGIOSGA036437-TA">
    <property type="protein sequence ID" value="BGIOSGA036437-PA"/>
    <property type="gene ID" value="BGIOSGA036437"/>
</dbReference>
<feature type="compositionally biased region" description="Basic and acidic residues" evidence="1">
    <location>
        <begin position="10"/>
        <end position="22"/>
    </location>
</feature>
<protein>
    <submittedName>
        <fullName evidence="2">Uncharacterized protein</fullName>
    </submittedName>
</protein>
<name>B8BNP6_ORYSI</name>
<dbReference type="EMBL" id="CM000137">
    <property type="protein sequence ID" value="EEC69037.1"/>
    <property type="molecule type" value="Genomic_DNA"/>
</dbReference>
<gene>
    <name evidence="2" type="ORF">OsI_37848</name>
</gene>
<reference evidence="2 3" key="1">
    <citation type="journal article" date="2005" name="PLoS Biol.">
        <title>The genomes of Oryza sativa: a history of duplications.</title>
        <authorList>
            <person name="Yu J."/>
            <person name="Wang J."/>
            <person name="Lin W."/>
            <person name="Li S."/>
            <person name="Li H."/>
            <person name="Zhou J."/>
            <person name="Ni P."/>
            <person name="Dong W."/>
            <person name="Hu S."/>
            <person name="Zeng C."/>
            <person name="Zhang J."/>
            <person name="Zhang Y."/>
            <person name="Li R."/>
            <person name="Xu Z."/>
            <person name="Li S."/>
            <person name="Li X."/>
            <person name="Zheng H."/>
            <person name="Cong L."/>
            <person name="Lin L."/>
            <person name="Yin J."/>
            <person name="Geng J."/>
            <person name="Li G."/>
            <person name="Shi J."/>
            <person name="Liu J."/>
            <person name="Lv H."/>
            <person name="Li J."/>
            <person name="Wang J."/>
            <person name="Deng Y."/>
            <person name="Ran L."/>
            <person name="Shi X."/>
            <person name="Wang X."/>
            <person name="Wu Q."/>
            <person name="Li C."/>
            <person name="Ren X."/>
            <person name="Wang J."/>
            <person name="Wang X."/>
            <person name="Li D."/>
            <person name="Liu D."/>
            <person name="Zhang X."/>
            <person name="Ji Z."/>
            <person name="Zhao W."/>
            <person name="Sun Y."/>
            <person name="Zhang Z."/>
            <person name="Bao J."/>
            <person name="Han Y."/>
            <person name="Dong L."/>
            <person name="Ji J."/>
            <person name="Chen P."/>
            <person name="Wu S."/>
            <person name="Liu J."/>
            <person name="Xiao Y."/>
            <person name="Bu D."/>
            <person name="Tan J."/>
            <person name="Yang L."/>
            <person name="Ye C."/>
            <person name="Zhang J."/>
            <person name="Xu J."/>
            <person name="Zhou Y."/>
            <person name="Yu Y."/>
            <person name="Zhang B."/>
            <person name="Zhuang S."/>
            <person name="Wei H."/>
            <person name="Liu B."/>
            <person name="Lei M."/>
            <person name="Yu H."/>
            <person name="Li Y."/>
            <person name="Xu H."/>
            <person name="Wei S."/>
            <person name="He X."/>
            <person name="Fang L."/>
            <person name="Zhang Z."/>
            <person name="Zhang Y."/>
            <person name="Huang X."/>
            <person name="Su Z."/>
            <person name="Tong W."/>
            <person name="Li J."/>
            <person name="Tong Z."/>
            <person name="Li S."/>
            <person name="Ye J."/>
            <person name="Wang L."/>
            <person name="Fang L."/>
            <person name="Lei T."/>
            <person name="Chen C."/>
            <person name="Chen H."/>
            <person name="Xu Z."/>
            <person name="Li H."/>
            <person name="Huang H."/>
            <person name="Zhang F."/>
            <person name="Xu H."/>
            <person name="Li N."/>
            <person name="Zhao C."/>
            <person name="Li S."/>
            <person name="Dong L."/>
            <person name="Huang Y."/>
            <person name="Li L."/>
            <person name="Xi Y."/>
            <person name="Qi Q."/>
            <person name="Li W."/>
            <person name="Zhang B."/>
            <person name="Hu W."/>
            <person name="Zhang Y."/>
            <person name="Tian X."/>
            <person name="Jiao Y."/>
            <person name="Liang X."/>
            <person name="Jin J."/>
            <person name="Gao L."/>
            <person name="Zheng W."/>
            <person name="Hao B."/>
            <person name="Liu S."/>
            <person name="Wang W."/>
            <person name="Yuan L."/>
            <person name="Cao M."/>
            <person name="McDermott J."/>
            <person name="Samudrala R."/>
            <person name="Wang J."/>
            <person name="Wong G.K."/>
            <person name="Yang H."/>
        </authorList>
    </citation>
    <scope>NUCLEOTIDE SEQUENCE [LARGE SCALE GENOMIC DNA]</scope>
    <source>
        <strain evidence="3">cv. 93-11</strain>
    </source>
</reference>
<evidence type="ECO:0000313" key="3">
    <source>
        <dbReference type="Proteomes" id="UP000007015"/>
    </source>
</evidence>
<keyword evidence="3" id="KW-1185">Reference proteome</keyword>
<feature type="region of interest" description="Disordered" evidence="1">
    <location>
        <begin position="1"/>
        <end position="79"/>
    </location>
</feature>